<dbReference type="Proteomes" id="UP000215043">
    <property type="component" value="Chromosome"/>
</dbReference>
<feature type="transmembrane region" description="Helical" evidence="2">
    <location>
        <begin position="565"/>
        <end position="585"/>
    </location>
</feature>
<feature type="transmembrane region" description="Helical" evidence="2">
    <location>
        <begin position="105"/>
        <end position="125"/>
    </location>
</feature>
<organism evidence="3 4">
    <name type="scientific">Actinopolyspora erythraea</name>
    <dbReference type="NCBI Taxonomy" id="414996"/>
    <lineage>
        <taxon>Bacteria</taxon>
        <taxon>Bacillati</taxon>
        <taxon>Actinomycetota</taxon>
        <taxon>Actinomycetes</taxon>
        <taxon>Actinopolysporales</taxon>
        <taxon>Actinopolysporaceae</taxon>
        <taxon>Actinopolyspora</taxon>
    </lineage>
</organism>
<evidence type="ECO:0000256" key="2">
    <source>
        <dbReference type="SAM" id="Phobius"/>
    </source>
</evidence>
<feature type="transmembrane region" description="Helical" evidence="2">
    <location>
        <begin position="469"/>
        <end position="489"/>
    </location>
</feature>
<feature type="transmembrane region" description="Helical" evidence="2">
    <location>
        <begin position="44"/>
        <end position="66"/>
    </location>
</feature>
<reference evidence="3 4" key="1">
    <citation type="submission" date="2017-08" db="EMBL/GenBank/DDBJ databases">
        <title>The complete genome sequence of moderately halophilic actinomycete Actinopolyspora erythraea YIM 90600, the producer of novel erythromycin, novel actinopolysporins A-C and tubercidin.</title>
        <authorList>
            <person name="Yin M."/>
            <person name="Tang S."/>
        </authorList>
    </citation>
    <scope>NUCLEOTIDE SEQUENCE [LARGE SCALE GENOMIC DNA]</scope>
    <source>
        <strain evidence="3 4">YIM 90600</strain>
    </source>
</reference>
<feature type="transmembrane region" description="Helical" evidence="2">
    <location>
        <begin position="259"/>
        <end position="278"/>
    </location>
</feature>
<feature type="transmembrane region" description="Helical" evidence="2">
    <location>
        <begin position="501"/>
        <end position="526"/>
    </location>
</feature>
<feature type="transmembrane region" description="Helical" evidence="2">
    <location>
        <begin position="328"/>
        <end position="352"/>
    </location>
</feature>
<sequence length="589" mass="58633">MNARFGSETGDDSATTTESERADGAIPRATLDGSGANQLPGPRLACLLALVGAVVSGAAPLFGVVTPSTPPAYPSGVLLVVLGSLPASVAALFLRANRPTAARAVLLATAAVFAADLIGSLQLLVEPGLLSRPELLVRDGLRPLHPAAGSWLLLSGHAVVVLAGALALLTPTGEPPHGERGANGGRQPLLVLVLCFAASGACGALLPAFRSLDPFVVSHGLWTAPAPVFLGKLLLAVVIPVVAGFAISSADPEVGRGGLLGLATGLAVTTVPVLPAVLLDPELLIGWGLGFGLVALLGLAVLSVPAGRTGGQAESTPSEVSLPAHTGLSVLTGALAALGGALAVVACLVPQLRTPERVIGFGDNHDLLPLLLAGLVQLVLGLPLLRPGVLAPRAVLGTAWAVVPLAAAADLDTVLRFAGGTRLELAATGVWLTVAAVVLTCCAAVCNAVAGATERDEVDLSEISPDRSLLPPTVLTGLLVVAAFGFPVFRTADYDAPGLFTGFGIASWGLLTALLVVLGALALVPVSRGGRAAAMLLGCALVLAFRASLAPLAAPAGSEGFTPGLGLWSALGAVVAAVATAVLAARRDG</sequence>
<evidence type="ECO:0000313" key="3">
    <source>
        <dbReference type="EMBL" id="ASU80054.1"/>
    </source>
</evidence>
<keyword evidence="2" id="KW-0472">Membrane</keyword>
<dbReference type="AlphaFoldDB" id="A0A223RW14"/>
<evidence type="ECO:0000313" key="4">
    <source>
        <dbReference type="Proteomes" id="UP000215043"/>
    </source>
</evidence>
<feature type="transmembrane region" description="Helical" evidence="2">
    <location>
        <begin position="367"/>
        <end position="385"/>
    </location>
</feature>
<dbReference type="OrthoDB" id="5198251at2"/>
<gene>
    <name evidence="3" type="ORF">CDG81_19320</name>
</gene>
<name>A0A223RW14_9ACTN</name>
<feature type="transmembrane region" description="Helical" evidence="2">
    <location>
        <begin position="284"/>
        <end position="307"/>
    </location>
</feature>
<feature type="region of interest" description="Disordered" evidence="1">
    <location>
        <begin position="1"/>
        <end position="31"/>
    </location>
</feature>
<evidence type="ECO:0000256" key="1">
    <source>
        <dbReference type="SAM" id="MobiDB-lite"/>
    </source>
</evidence>
<feature type="transmembrane region" description="Helical" evidence="2">
    <location>
        <begin position="189"/>
        <end position="209"/>
    </location>
</feature>
<feature type="transmembrane region" description="Helical" evidence="2">
    <location>
        <begin position="72"/>
        <end position="93"/>
    </location>
</feature>
<feature type="transmembrane region" description="Helical" evidence="2">
    <location>
        <begin position="390"/>
        <end position="409"/>
    </location>
</feature>
<accession>A0A223RW14</accession>
<feature type="transmembrane region" description="Helical" evidence="2">
    <location>
        <begin position="533"/>
        <end position="553"/>
    </location>
</feature>
<feature type="transmembrane region" description="Helical" evidence="2">
    <location>
        <begin position="229"/>
        <end position="247"/>
    </location>
</feature>
<dbReference type="KEGG" id="aey:CDG81_19320"/>
<feature type="transmembrane region" description="Helical" evidence="2">
    <location>
        <begin position="429"/>
        <end position="449"/>
    </location>
</feature>
<dbReference type="RefSeq" id="WP_094904646.1">
    <property type="nucleotide sequence ID" value="NZ_CP022752.1"/>
</dbReference>
<keyword evidence="2" id="KW-0812">Transmembrane</keyword>
<dbReference type="EMBL" id="CP022752">
    <property type="protein sequence ID" value="ASU80054.1"/>
    <property type="molecule type" value="Genomic_DNA"/>
</dbReference>
<feature type="transmembrane region" description="Helical" evidence="2">
    <location>
        <begin position="145"/>
        <end position="169"/>
    </location>
</feature>
<keyword evidence="2" id="KW-1133">Transmembrane helix</keyword>
<protein>
    <submittedName>
        <fullName evidence="3">Uncharacterized protein</fullName>
    </submittedName>
</protein>
<proteinExistence type="predicted"/>